<reference evidence="3" key="1">
    <citation type="submission" date="2021-02" db="EMBL/GenBank/DDBJ databases">
        <title>Comparative genomics reveals that relaxation of natural selection precedes convergent phenotypic evolution of cavefish.</title>
        <authorList>
            <person name="Peng Z."/>
        </authorList>
    </citation>
    <scope>NUCLEOTIDE SEQUENCE</scope>
    <source>
        <tissue evidence="3">Muscle</tissue>
    </source>
</reference>
<feature type="non-terminal residue" evidence="3">
    <location>
        <position position="273"/>
    </location>
</feature>
<evidence type="ECO:0000256" key="1">
    <source>
        <dbReference type="SAM" id="MobiDB-lite"/>
    </source>
</evidence>
<proteinExistence type="predicted"/>
<gene>
    <name evidence="3" type="ORF">IRJ41_025283</name>
</gene>
<dbReference type="AlphaFoldDB" id="A0A9W7TAP9"/>
<dbReference type="GO" id="GO:0030514">
    <property type="term" value="P:negative regulation of BMP signaling pathway"/>
    <property type="evidence" value="ECO:0007669"/>
    <property type="project" value="TreeGrafter"/>
</dbReference>
<dbReference type="Pfam" id="PF06911">
    <property type="entry name" value="Senescence"/>
    <property type="match status" value="1"/>
</dbReference>
<accession>A0A9W7TAP9</accession>
<evidence type="ECO:0000259" key="2">
    <source>
        <dbReference type="Pfam" id="PF06911"/>
    </source>
</evidence>
<organism evidence="3 4">
    <name type="scientific">Triplophysa rosa</name>
    <name type="common">Cave loach</name>
    <dbReference type="NCBI Taxonomy" id="992332"/>
    <lineage>
        <taxon>Eukaryota</taxon>
        <taxon>Metazoa</taxon>
        <taxon>Chordata</taxon>
        <taxon>Craniata</taxon>
        <taxon>Vertebrata</taxon>
        <taxon>Euteleostomi</taxon>
        <taxon>Actinopterygii</taxon>
        <taxon>Neopterygii</taxon>
        <taxon>Teleostei</taxon>
        <taxon>Ostariophysi</taxon>
        <taxon>Cypriniformes</taxon>
        <taxon>Nemacheilidae</taxon>
        <taxon>Triplophysa</taxon>
    </lineage>
</organism>
<name>A0A9W7TAP9_TRIRA</name>
<keyword evidence="4" id="KW-1185">Reference proteome</keyword>
<dbReference type="GO" id="GO:0051301">
    <property type="term" value="P:cell division"/>
    <property type="evidence" value="ECO:0007669"/>
    <property type="project" value="TreeGrafter"/>
</dbReference>
<dbReference type="InterPro" id="IPR045036">
    <property type="entry name" value="Spartin-like"/>
</dbReference>
<dbReference type="EMBL" id="JAFHDT010000022">
    <property type="protein sequence ID" value="KAI7793745.1"/>
    <property type="molecule type" value="Genomic_DNA"/>
</dbReference>
<dbReference type="PANTHER" id="PTHR21068">
    <property type="entry name" value="SPARTIN"/>
    <property type="match status" value="1"/>
</dbReference>
<dbReference type="Proteomes" id="UP001059041">
    <property type="component" value="Linkage Group LG22"/>
</dbReference>
<evidence type="ECO:0000313" key="3">
    <source>
        <dbReference type="EMBL" id="KAI7793745.1"/>
    </source>
</evidence>
<feature type="region of interest" description="Disordered" evidence="1">
    <location>
        <begin position="247"/>
        <end position="273"/>
    </location>
</feature>
<sequence length="273" mass="28391">KVFLFKVDGGSVGATGTDKKVPIGAPSEASVAPEGEDKTIPGWSEKMSQSILAGTSWLSQGLVRGAEATSKAIHKGGTLVRENTTPEETPAEVSPTVTKSLNAARQATGGAVKVSQYLVDGVATVAGKVGKELAPHIKNYGNKLIPETLKKNKDGTSTVDGAKLVAGSSIQGLSNVWSSLETAGKTIGKSLTSETVSTVRHKYGDQAGQATDTAVQSAVNIGVTAFNVDNLGIKGIMKTTGKQTAKAMVNRKSEAEKSEMAEKSLTEEQYEKK</sequence>
<feature type="domain" description="Senescence" evidence="2">
    <location>
        <begin position="50"/>
        <end position="242"/>
    </location>
</feature>
<protein>
    <submittedName>
        <fullName evidence="3">Spartin</fullName>
    </submittedName>
</protein>
<feature type="compositionally biased region" description="Basic and acidic residues" evidence="1">
    <location>
        <begin position="251"/>
        <end position="273"/>
    </location>
</feature>
<dbReference type="PANTHER" id="PTHR21068:SF43">
    <property type="entry name" value="SPARTIN"/>
    <property type="match status" value="1"/>
</dbReference>
<comment type="caution">
    <text evidence="3">The sequence shown here is derived from an EMBL/GenBank/DDBJ whole genome shotgun (WGS) entry which is preliminary data.</text>
</comment>
<dbReference type="InterPro" id="IPR009686">
    <property type="entry name" value="Senescence/spartin_C"/>
</dbReference>
<dbReference type="GO" id="GO:0005886">
    <property type="term" value="C:plasma membrane"/>
    <property type="evidence" value="ECO:0007669"/>
    <property type="project" value="TreeGrafter"/>
</dbReference>
<evidence type="ECO:0000313" key="4">
    <source>
        <dbReference type="Proteomes" id="UP001059041"/>
    </source>
</evidence>